<comment type="caution">
    <text evidence="3">The sequence shown here is derived from an EMBL/GenBank/DDBJ whole genome shotgun (WGS) entry which is preliminary data.</text>
</comment>
<feature type="domain" description="DUF4378" evidence="2">
    <location>
        <begin position="535"/>
        <end position="695"/>
    </location>
</feature>
<evidence type="ECO:0000313" key="4">
    <source>
        <dbReference type="Proteomes" id="UP001454036"/>
    </source>
</evidence>
<keyword evidence="4" id="KW-1185">Reference proteome</keyword>
<dbReference type="InterPro" id="IPR044257">
    <property type="entry name" value="TRM32-like"/>
</dbReference>
<dbReference type="Proteomes" id="UP001454036">
    <property type="component" value="Unassembled WGS sequence"/>
</dbReference>
<dbReference type="AlphaFoldDB" id="A0AAV3QZH1"/>
<gene>
    <name evidence="3" type="ORF">LIER_23278</name>
</gene>
<accession>A0AAV3QZH1</accession>
<dbReference type="EMBL" id="BAABME010006523">
    <property type="protein sequence ID" value="GAA0168601.1"/>
    <property type="molecule type" value="Genomic_DNA"/>
</dbReference>
<feature type="compositionally biased region" description="Basic and acidic residues" evidence="1">
    <location>
        <begin position="327"/>
        <end position="336"/>
    </location>
</feature>
<evidence type="ECO:0000313" key="3">
    <source>
        <dbReference type="EMBL" id="GAA0168601.1"/>
    </source>
</evidence>
<protein>
    <recommendedName>
        <fullName evidence="2">DUF4378 domain-containing protein</fullName>
    </recommendedName>
</protein>
<evidence type="ECO:0000259" key="2">
    <source>
        <dbReference type="Pfam" id="PF14309"/>
    </source>
</evidence>
<dbReference type="InterPro" id="IPR025486">
    <property type="entry name" value="DUF4378"/>
</dbReference>
<dbReference type="PANTHER" id="PTHR47071:SF9">
    <property type="entry name" value="TRM32-LIKE PROTEIN (DUF3741)"/>
    <property type="match status" value="1"/>
</dbReference>
<dbReference type="Pfam" id="PF14309">
    <property type="entry name" value="DUF4378"/>
    <property type="match status" value="1"/>
</dbReference>
<name>A0AAV3QZH1_LITER</name>
<evidence type="ECO:0000256" key="1">
    <source>
        <dbReference type="SAM" id="MobiDB-lite"/>
    </source>
</evidence>
<organism evidence="3 4">
    <name type="scientific">Lithospermum erythrorhizon</name>
    <name type="common">Purple gromwell</name>
    <name type="synonym">Lithospermum officinale var. erythrorhizon</name>
    <dbReference type="NCBI Taxonomy" id="34254"/>
    <lineage>
        <taxon>Eukaryota</taxon>
        <taxon>Viridiplantae</taxon>
        <taxon>Streptophyta</taxon>
        <taxon>Embryophyta</taxon>
        <taxon>Tracheophyta</taxon>
        <taxon>Spermatophyta</taxon>
        <taxon>Magnoliopsida</taxon>
        <taxon>eudicotyledons</taxon>
        <taxon>Gunneridae</taxon>
        <taxon>Pentapetalae</taxon>
        <taxon>asterids</taxon>
        <taxon>lamiids</taxon>
        <taxon>Boraginales</taxon>
        <taxon>Boraginaceae</taxon>
        <taxon>Boraginoideae</taxon>
        <taxon>Lithospermeae</taxon>
        <taxon>Lithospermum</taxon>
    </lineage>
</organism>
<feature type="region of interest" description="Disordered" evidence="1">
    <location>
        <begin position="288"/>
        <end position="336"/>
    </location>
</feature>
<sequence>MMGKNMYIKHGKEDEEEIDYHNGCLSGIIHAFDYHQWNYIRRINPKTKKYIGRRSSDGTGNIHTTLLQNQEFEQLFCSNERQPPGTRYSPPGHKRTLKSRIKVFSKLRNCKKQDSEFSPSRQLQRTYSLHRLEPSDRRLDEIWKNKKSEIGVPHGTLDSVNQSTKDVDIFESAKGTKELSQESERNGDDGTEMFLVMLPNFSGKERFIKSGSFPSADMSRKMNFSPSKLENKINEFFVSSEGTFQSVNNIQKYNEHFRAKSWNFTSDSEKMSIDKNLGEHFKSLKQELKDEEKNEAINPPEESQQIIQSSSKLSPLTVLQDEQPTDGDSKKDSKRSFVLDEDSDVKRNFIHRKSYSLSDSLTRYSRLLEFTSRPGIELHTSKSLKLRNEYDPPSTTNISFKRIRSLSHIDSYFPIREDEQGLPLETVSENGSFVEEDTNDEEIQNETVERMGDEVSLEGQSSIYAGDLEDTFDNRTMIRIKEEDANCSVNTAELIPTPIQDSNARCLEEKSIRNVSKAYSSMDLENAHEKDSDMYYVRKLLARSSFFKDITNELWISYDHPLTNDDIFEKMEADWHQEIATEKEESYEHYTHHQILFDIVNEAILHLHDRTSLYYPKTLSSICQEHLTPIGRRIEEETIATTSKFLSRKAKQDQSLDDIVCEDVIRDNKWMNLHSESECVAMELEDIIADELLDELLFEDLLELH</sequence>
<proteinExistence type="predicted"/>
<reference evidence="3 4" key="1">
    <citation type="submission" date="2024-01" db="EMBL/GenBank/DDBJ databases">
        <title>The complete chloroplast genome sequence of Lithospermum erythrorhizon: insights into the phylogenetic relationship among Boraginaceae species and the maternal lineages of purple gromwells.</title>
        <authorList>
            <person name="Okada T."/>
            <person name="Watanabe K."/>
        </authorList>
    </citation>
    <scope>NUCLEOTIDE SEQUENCE [LARGE SCALE GENOMIC DNA]</scope>
</reference>
<dbReference type="PANTHER" id="PTHR47071">
    <property type="entry name" value="PROTEIN TRM32"/>
    <property type="match status" value="1"/>
</dbReference>